<reference evidence="2 3" key="1">
    <citation type="submission" date="2019-05" db="EMBL/GenBank/DDBJ databases">
        <title>Another draft genome of Portunus trituberculatus and its Hox gene families provides insights of decapod evolution.</title>
        <authorList>
            <person name="Jeong J.-H."/>
            <person name="Song I."/>
            <person name="Kim S."/>
            <person name="Choi T."/>
            <person name="Kim D."/>
            <person name="Ryu S."/>
            <person name="Kim W."/>
        </authorList>
    </citation>
    <scope>NUCLEOTIDE SEQUENCE [LARGE SCALE GENOMIC DNA]</scope>
    <source>
        <tissue evidence="2">Muscle</tissue>
    </source>
</reference>
<gene>
    <name evidence="2" type="ORF">E2C01_048474</name>
</gene>
<name>A0A5B7GB85_PORTR</name>
<proteinExistence type="predicted"/>
<protein>
    <submittedName>
        <fullName evidence="2">Uncharacterized protein</fullName>
    </submittedName>
</protein>
<dbReference type="EMBL" id="VSRR010012442">
    <property type="protein sequence ID" value="MPC54553.1"/>
    <property type="molecule type" value="Genomic_DNA"/>
</dbReference>
<comment type="caution">
    <text evidence="2">The sequence shown here is derived from an EMBL/GenBank/DDBJ whole genome shotgun (WGS) entry which is preliminary data.</text>
</comment>
<evidence type="ECO:0000256" key="1">
    <source>
        <dbReference type="SAM" id="MobiDB-lite"/>
    </source>
</evidence>
<dbReference type="Proteomes" id="UP000324222">
    <property type="component" value="Unassembled WGS sequence"/>
</dbReference>
<organism evidence="2 3">
    <name type="scientific">Portunus trituberculatus</name>
    <name type="common">Swimming crab</name>
    <name type="synonym">Neptunus trituberculatus</name>
    <dbReference type="NCBI Taxonomy" id="210409"/>
    <lineage>
        <taxon>Eukaryota</taxon>
        <taxon>Metazoa</taxon>
        <taxon>Ecdysozoa</taxon>
        <taxon>Arthropoda</taxon>
        <taxon>Crustacea</taxon>
        <taxon>Multicrustacea</taxon>
        <taxon>Malacostraca</taxon>
        <taxon>Eumalacostraca</taxon>
        <taxon>Eucarida</taxon>
        <taxon>Decapoda</taxon>
        <taxon>Pleocyemata</taxon>
        <taxon>Brachyura</taxon>
        <taxon>Eubrachyura</taxon>
        <taxon>Portunoidea</taxon>
        <taxon>Portunidae</taxon>
        <taxon>Portuninae</taxon>
        <taxon>Portunus</taxon>
    </lineage>
</organism>
<feature type="region of interest" description="Disordered" evidence="1">
    <location>
        <begin position="1"/>
        <end position="32"/>
    </location>
</feature>
<keyword evidence="3" id="KW-1185">Reference proteome</keyword>
<dbReference type="AlphaFoldDB" id="A0A5B7GB85"/>
<evidence type="ECO:0000313" key="3">
    <source>
        <dbReference type="Proteomes" id="UP000324222"/>
    </source>
</evidence>
<feature type="compositionally biased region" description="Polar residues" evidence="1">
    <location>
        <begin position="15"/>
        <end position="26"/>
    </location>
</feature>
<evidence type="ECO:0000313" key="2">
    <source>
        <dbReference type="EMBL" id="MPC54553.1"/>
    </source>
</evidence>
<accession>A0A5B7GB85</accession>
<sequence length="93" mass="10858">MERKGSGEAPFMFRANQQPALTSTYTPAHHRHHHHDRRIMSLCLRSVVVVWELTLRNEQHDSTSRNFFVLAAQYLLGPQPDITPHYNGRRLEP</sequence>